<evidence type="ECO:0000259" key="2">
    <source>
        <dbReference type="Pfam" id="PF13590"/>
    </source>
</evidence>
<organism evidence="3 4">
    <name type="scientific">Parasphingorhabdus cellanae</name>
    <dbReference type="NCBI Taxonomy" id="2806553"/>
    <lineage>
        <taxon>Bacteria</taxon>
        <taxon>Pseudomonadati</taxon>
        <taxon>Pseudomonadota</taxon>
        <taxon>Alphaproteobacteria</taxon>
        <taxon>Sphingomonadales</taxon>
        <taxon>Sphingomonadaceae</taxon>
        <taxon>Parasphingorhabdus</taxon>
    </lineage>
</organism>
<accession>A0ABX7T250</accession>
<feature type="signal peptide" evidence="1">
    <location>
        <begin position="1"/>
        <end position="20"/>
    </location>
</feature>
<evidence type="ECO:0000256" key="1">
    <source>
        <dbReference type="SAM" id="SignalP"/>
    </source>
</evidence>
<dbReference type="EMBL" id="CP071794">
    <property type="protein sequence ID" value="QTD54862.1"/>
    <property type="molecule type" value="Genomic_DNA"/>
</dbReference>
<gene>
    <name evidence="3" type="ORF">J4G78_11440</name>
</gene>
<dbReference type="Proteomes" id="UP000663923">
    <property type="component" value="Chromosome"/>
</dbReference>
<dbReference type="RefSeq" id="WP_207986693.1">
    <property type="nucleotide sequence ID" value="NZ_CP071794.1"/>
</dbReference>
<protein>
    <submittedName>
        <fullName evidence="3">DUF4136 domain-containing protein</fullName>
    </submittedName>
</protein>
<evidence type="ECO:0000313" key="3">
    <source>
        <dbReference type="EMBL" id="QTD54862.1"/>
    </source>
</evidence>
<dbReference type="Pfam" id="PF13590">
    <property type="entry name" value="DUF4136"/>
    <property type="match status" value="1"/>
</dbReference>
<feature type="domain" description="DUF4136" evidence="2">
    <location>
        <begin position="45"/>
        <end position="191"/>
    </location>
</feature>
<evidence type="ECO:0000313" key="4">
    <source>
        <dbReference type="Proteomes" id="UP000663923"/>
    </source>
</evidence>
<name>A0ABX7T250_9SPHN</name>
<feature type="chain" id="PRO_5045147984" evidence="1">
    <location>
        <begin position="21"/>
        <end position="200"/>
    </location>
</feature>
<sequence>MTLEKLIGIAALSLSMTACVATTPPVNVTRFHNAQDAPITTGTVAIISSSEATEGRVLEQSTYEAAVRRELQRVGFSDPGTDAANGEYVARVSVEQSRLLAGGGRSPVSVGVGGSTGSYGSGVGLGIGINLSGKPKDRIATELSVRITRRADGETVWEGRSSVEAKDGSPASQPGLAASKLAEALFRDFPGESGTTIRVP</sequence>
<keyword evidence="1" id="KW-0732">Signal</keyword>
<reference evidence="3 4" key="1">
    <citation type="submission" date="2021-03" db="EMBL/GenBank/DDBJ databases">
        <title>Complete genome of Parasphingorhabdus_sp.JHSY0214.</title>
        <authorList>
            <person name="Yoo J.H."/>
            <person name="Bae J.W."/>
        </authorList>
    </citation>
    <scope>NUCLEOTIDE SEQUENCE [LARGE SCALE GENOMIC DNA]</scope>
    <source>
        <strain evidence="3 4">JHSY0214</strain>
    </source>
</reference>
<dbReference type="PROSITE" id="PS51257">
    <property type="entry name" value="PROKAR_LIPOPROTEIN"/>
    <property type="match status" value="1"/>
</dbReference>
<keyword evidence="4" id="KW-1185">Reference proteome</keyword>
<dbReference type="InterPro" id="IPR025411">
    <property type="entry name" value="DUF4136"/>
</dbReference>
<proteinExistence type="predicted"/>